<dbReference type="EMBL" id="MLCO01000436">
    <property type="protein sequence ID" value="ONG44473.1"/>
    <property type="molecule type" value="Genomic_DNA"/>
</dbReference>
<reference evidence="2 3" key="1">
    <citation type="submission" date="2016-10" db="EMBL/GenBank/DDBJ databases">
        <title>Draft Genome sequence of Roseomonas sp. strain M3.</title>
        <authorList>
            <person name="Subhash Y."/>
            <person name="Lee S."/>
        </authorList>
    </citation>
    <scope>NUCLEOTIDE SEQUENCE [LARGE SCALE GENOMIC DNA]</scope>
    <source>
        <strain evidence="2 3">M3</strain>
    </source>
</reference>
<feature type="domain" description="Gamma-glutamylcyclotransferase AIG2-like" evidence="1">
    <location>
        <begin position="9"/>
        <end position="108"/>
    </location>
</feature>
<dbReference type="InterPro" id="IPR036568">
    <property type="entry name" value="GGCT-like_sf"/>
</dbReference>
<dbReference type="RefSeq" id="WP_076960527.1">
    <property type="nucleotide sequence ID" value="NZ_MLCO01000436.1"/>
</dbReference>
<dbReference type="OrthoDB" id="5070127at2"/>
<dbReference type="GO" id="GO:0016740">
    <property type="term" value="F:transferase activity"/>
    <property type="evidence" value="ECO:0007669"/>
    <property type="project" value="UniProtKB-KW"/>
</dbReference>
<gene>
    <name evidence="2" type="ORF">BKE38_28220</name>
</gene>
<sequence length="109" mass="11753">MSLDHRLATYGTLAPGRVNHHELDGLAGQWRQGVVRGWLVAEGWGAALGYPALVPDPAGGAVAVHLFESADLPAHWPRLDDFEGEGYRRVEVPVETAEGTLPAWIYVAA</sequence>
<dbReference type="Pfam" id="PF06094">
    <property type="entry name" value="GGACT"/>
    <property type="match status" value="1"/>
</dbReference>
<dbReference type="Proteomes" id="UP000188879">
    <property type="component" value="Unassembled WGS sequence"/>
</dbReference>
<proteinExistence type="predicted"/>
<name>A0A1V2GV52_9PROT</name>
<dbReference type="CDD" id="cd06661">
    <property type="entry name" value="GGCT_like"/>
    <property type="match status" value="1"/>
</dbReference>
<dbReference type="SUPFAM" id="SSF110857">
    <property type="entry name" value="Gamma-glutamyl cyclotransferase-like"/>
    <property type="match status" value="1"/>
</dbReference>
<accession>A0A1V2GV52</accession>
<evidence type="ECO:0000313" key="3">
    <source>
        <dbReference type="Proteomes" id="UP000188879"/>
    </source>
</evidence>
<keyword evidence="3" id="KW-1185">Reference proteome</keyword>
<dbReference type="InterPro" id="IPR013024">
    <property type="entry name" value="GGCT-like"/>
</dbReference>
<evidence type="ECO:0000313" key="2">
    <source>
        <dbReference type="EMBL" id="ONG44473.1"/>
    </source>
</evidence>
<dbReference type="AlphaFoldDB" id="A0A1V2GV52"/>
<dbReference type="InterPro" id="IPR009288">
    <property type="entry name" value="AIG2-like_dom"/>
</dbReference>
<evidence type="ECO:0000259" key="1">
    <source>
        <dbReference type="Pfam" id="PF06094"/>
    </source>
</evidence>
<organism evidence="2 3">
    <name type="scientific">Teichococcus deserti</name>
    <dbReference type="NCBI Taxonomy" id="1817963"/>
    <lineage>
        <taxon>Bacteria</taxon>
        <taxon>Pseudomonadati</taxon>
        <taxon>Pseudomonadota</taxon>
        <taxon>Alphaproteobacteria</taxon>
        <taxon>Acetobacterales</taxon>
        <taxon>Roseomonadaceae</taxon>
        <taxon>Roseomonas</taxon>
    </lineage>
</organism>
<dbReference type="Gene3D" id="3.10.490.10">
    <property type="entry name" value="Gamma-glutamyl cyclotransferase-like"/>
    <property type="match status" value="1"/>
</dbReference>
<comment type="caution">
    <text evidence="2">The sequence shown here is derived from an EMBL/GenBank/DDBJ whole genome shotgun (WGS) entry which is preliminary data.</text>
</comment>
<protein>
    <submittedName>
        <fullName evidence="2">Gamma-glutamylcyclotransferase</fullName>
    </submittedName>
</protein>
<keyword evidence="2" id="KW-0808">Transferase</keyword>